<keyword evidence="5" id="KW-0285">Flavoprotein</keyword>
<reference evidence="9" key="1">
    <citation type="submission" date="2014-05" db="EMBL/GenBank/DDBJ databases">
        <authorList>
            <person name="Chronopoulou M."/>
        </authorList>
    </citation>
    <scope>NUCLEOTIDE SEQUENCE</scope>
    <source>
        <tissue evidence="9">Whole organism</tissue>
    </source>
</reference>
<dbReference type="GO" id="GO:0046592">
    <property type="term" value="F:polyamine oxidase activity"/>
    <property type="evidence" value="ECO:0007669"/>
    <property type="project" value="TreeGrafter"/>
</dbReference>
<dbReference type="PANTHER" id="PTHR10742:SF405">
    <property type="entry name" value="PEROXISOMAL N(1)-ACETYL-SPERMINE_SPERMIDINE OXIDASE"/>
    <property type="match status" value="1"/>
</dbReference>
<comment type="subcellular location">
    <subcellularLocation>
        <location evidence="2">Cytoplasm</location>
    </subcellularLocation>
</comment>
<dbReference type="PANTHER" id="PTHR10742">
    <property type="entry name" value="FLAVIN MONOAMINE OXIDASE"/>
    <property type="match status" value="1"/>
</dbReference>
<dbReference type="Pfam" id="PF01593">
    <property type="entry name" value="Amino_oxidase"/>
    <property type="match status" value="2"/>
</dbReference>
<keyword evidence="7" id="KW-0560">Oxidoreductase</keyword>
<accession>A0A0K2V739</accession>
<feature type="domain" description="Amine oxidase" evidence="8">
    <location>
        <begin position="323"/>
        <end position="547"/>
    </location>
</feature>
<name>A0A0K2V739_LEPSM</name>
<evidence type="ECO:0000256" key="1">
    <source>
        <dbReference type="ARBA" id="ARBA00001974"/>
    </source>
</evidence>
<dbReference type="Gene3D" id="3.90.660.10">
    <property type="match status" value="1"/>
</dbReference>
<dbReference type="OrthoDB" id="2019015at2759"/>
<organism evidence="9">
    <name type="scientific">Lepeophtheirus salmonis</name>
    <name type="common">Salmon louse</name>
    <name type="synonym">Caligus salmonis</name>
    <dbReference type="NCBI Taxonomy" id="72036"/>
    <lineage>
        <taxon>Eukaryota</taxon>
        <taxon>Metazoa</taxon>
        <taxon>Ecdysozoa</taxon>
        <taxon>Arthropoda</taxon>
        <taxon>Crustacea</taxon>
        <taxon>Multicrustacea</taxon>
        <taxon>Hexanauplia</taxon>
        <taxon>Copepoda</taxon>
        <taxon>Siphonostomatoida</taxon>
        <taxon>Caligidae</taxon>
        <taxon>Lepeophtheirus</taxon>
    </lineage>
</organism>
<dbReference type="GO" id="GO:0005737">
    <property type="term" value="C:cytoplasm"/>
    <property type="evidence" value="ECO:0007669"/>
    <property type="project" value="UniProtKB-SubCell"/>
</dbReference>
<dbReference type="InterPro" id="IPR036188">
    <property type="entry name" value="FAD/NAD-bd_sf"/>
</dbReference>
<dbReference type="EMBL" id="HACA01028405">
    <property type="protein sequence ID" value="CDW45766.1"/>
    <property type="molecule type" value="Transcribed_RNA"/>
</dbReference>
<evidence type="ECO:0000259" key="8">
    <source>
        <dbReference type="Pfam" id="PF01593"/>
    </source>
</evidence>
<keyword evidence="4" id="KW-0963">Cytoplasm</keyword>
<dbReference type="AlphaFoldDB" id="A0A0K2V739"/>
<dbReference type="RefSeq" id="XP_040574877.1">
    <property type="nucleotide sequence ID" value="XM_040718943.2"/>
</dbReference>
<dbReference type="InterPro" id="IPR050281">
    <property type="entry name" value="Flavin_monoamine_oxidase"/>
</dbReference>
<dbReference type="Gene3D" id="3.50.50.60">
    <property type="entry name" value="FAD/NAD(P)-binding domain"/>
    <property type="match status" value="1"/>
</dbReference>
<dbReference type="GeneID" id="121123883"/>
<dbReference type="KEGG" id="lsm:121123883"/>
<comment type="similarity">
    <text evidence="3">Belongs to the flavin monoamine oxidase family.</text>
</comment>
<evidence type="ECO:0000256" key="3">
    <source>
        <dbReference type="ARBA" id="ARBA00005995"/>
    </source>
</evidence>
<dbReference type="SUPFAM" id="SSF54373">
    <property type="entry name" value="FAD-linked reductases, C-terminal domain"/>
    <property type="match status" value="1"/>
</dbReference>
<evidence type="ECO:0000256" key="5">
    <source>
        <dbReference type="ARBA" id="ARBA00022630"/>
    </source>
</evidence>
<evidence type="ECO:0000256" key="4">
    <source>
        <dbReference type="ARBA" id="ARBA00022490"/>
    </source>
</evidence>
<dbReference type="SUPFAM" id="SSF51905">
    <property type="entry name" value="FAD/NAD(P)-binding domain"/>
    <property type="match status" value="1"/>
</dbReference>
<sequence>MANLEEASKEEEEDGEEREDNYSKYLIIGGGISGLAAANELIKQGVRSLKLLEARNRLGGRIITVHIGGTKTELGANWIHGVLGNPLYELAASNGLVDLTPEPPRAHNVAATTEDGRRLPFSILQETYEAYFWFFKRCEEYFLCKYQPPEGVKSVGDHIELEISIYLQKFPQQQRHLRRLVFDYLLQRECCITGCNNMKEVDLISIGSYTELPGGNITIPHGYSSLLSPIIKIIPPSCILKAHPVKYINWMYRVEMEEKTNGFESDGNSSDCSVKTVKSAKKIEDIEVASCPSGLSTANATAESSIQSSVCPSPTNKSGYPNVKLECENGKVFYADHVICTIPLGVLRHPSSVDLFQPTLPPDKRASFQKMAFGVVNKIYLEFERPFLSPDISEIIILWNRILNPENVPMKDRWFRKIYSFCKTSETLLVCWIAGDEAVFMESLSISQIAETCISILRKFLADPYVPNPKSCVFTAWNSQPYSRGSYSAIGVGGRQSDIGKLAESLYQKHNNKKVPVVAFAGEHCHPSFYSTGHGAYLSGRSVAQSLIKSSRNSEEEVYNLAAASVADLSTWLEEVSLGEKCLDDFKTRPKRDSGQFVTPR</sequence>
<comment type="cofactor">
    <cofactor evidence="1">
        <name>FAD</name>
        <dbReference type="ChEBI" id="CHEBI:57692"/>
    </cofactor>
</comment>
<dbReference type="RefSeq" id="XP_071747331.1">
    <property type="nucleotide sequence ID" value="XM_071891230.1"/>
</dbReference>
<protein>
    <submittedName>
        <fullName evidence="9">Peroxisomal N(1)acetylspermine/spermidine oxidaselike [Megachile rotundata]</fullName>
    </submittedName>
</protein>
<evidence type="ECO:0000313" key="9">
    <source>
        <dbReference type="EMBL" id="CDW45766.1"/>
    </source>
</evidence>
<dbReference type="InterPro" id="IPR002937">
    <property type="entry name" value="Amino_oxidase"/>
</dbReference>
<feature type="domain" description="Amine oxidase" evidence="8">
    <location>
        <begin position="32"/>
        <end position="125"/>
    </location>
</feature>
<evidence type="ECO:0000256" key="6">
    <source>
        <dbReference type="ARBA" id="ARBA00022827"/>
    </source>
</evidence>
<keyword evidence="6" id="KW-0274">FAD</keyword>
<evidence type="ECO:0000256" key="2">
    <source>
        <dbReference type="ARBA" id="ARBA00004496"/>
    </source>
</evidence>
<evidence type="ECO:0000256" key="7">
    <source>
        <dbReference type="ARBA" id="ARBA00023002"/>
    </source>
</evidence>
<proteinExistence type="inferred from homology"/>